<dbReference type="InterPro" id="IPR049713">
    <property type="entry name" value="Pr6Pr-like"/>
</dbReference>
<keyword evidence="4" id="KW-1185">Reference proteome</keyword>
<keyword evidence="2" id="KW-0472">Membrane</keyword>
<feature type="transmembrane region" description="Helical" evidence="2">
    <location>
        <begin position="69"/>
        <end position="91"/>
    </location>
</feature>
<feature type="transmembrane region" description="Helical" evidence="2">
    <location>
        <begin position="166"/>
        <end position="187"/>
    </location>
</feature>
<protein>
    <recommendedName>
        <fullName evidence="5">F420-dependent oxidoreductase</fullName>
    </recommendedName>
</protein>
<dbReference type="OrthoDB" id="9809977at2"/>
<feature type="region of interest" description="Disordered" evidence="1">
    <location>
        <begin position="1"/>
        <end position="21"/>
    </location>
</feature>
<dbReference type="AlphaFoldDB" id="Z9JP04"/>
<dbReference type="EMBL" id="JDYK01000018">
    <property type="protein sequence ID" value="EWS80140.1"/>
    <property type="molecule type" value="Genomic_DNA"/>
</dbReference>
<keyword evidence="2" id="KW-0812">Transmembrane</keyword>
<evidence type="ECO:0000313" key="3">
    <source>
        <dbReference type="EMBL" id="EWS80140.1"/>
    </source>
</evidence>
<dbReference type="PATRIC" id="fig|396014.3.peg.2965"/>
<feature type="transmembrane region" description="Helical" evidence="2">
    <location>
        <begin position="207"/>
        <end position="228"/>
    </location>
</feature>
<name>Z9JP04_9MICO</name>
<dbReference type="STRING" id="396014.BF93_04670"/>
<evidence type="ECO:0000313" key="4">
    <source>
        <dbReference type="Proteomes" id="UP000023067"/>
    </source>
</evidence>
<feature type="transmembrane region" description="Helical" evidence="2">
    <location>
        <begin position="103"/>
        <end position="122"/>
    </location>
</feature>
<gene>
    <name evidence="3" type="ORF">BF93_04670</name>
</gene>
<dbReference type="HOGENOM" id="CLU_077680_2_1_11"/>
<dbReference type="Proteomes" id="UP000023067">
    <property type="component" value="Unassembled WGS sequence"/>
</dbReference>
<sequence length="249" mass="25763">MTAPPPLRAADPAGADGAAGPAPLSGRGRALHGAVFAVTALTAVTQFVLTGTGPFDPSSPDPGTIPSMVRFFSFFTIQSTILVAVTSLLLAMGRPLTLGLRVLRVDSLVAIVITAVVHWFLLRPLGTEPGIIGVLDTLLHVVGPALAVLAWILAGPRTAVGAPRGLGLRVTAWALVFPVLFGAWTFLHGAVTHWYPYPFIDVPTVGYGPAVAMALGVLAAFVVLAAGLEGIERAVAQVVSARRARRDGT</sequence>
<comment type="caution">
    <text evidence="3">The sequence shown here is derived from an EMBL/GenBank/DDBJ whole genome shotgun (WGS) entry which is preliminary data.</text>
</comment>
<accession>Z9JP04</accession>
<feature type="transmembrane region" description="Helical" evidence="2">
    <location>
        <begin position="134"/>
        <end position="154"/>
    </location>
</feature>
<proteinExistence type="predicted"/>
<evidence type="ECO:0000256" key="1">
    <source>
        <dbReference type="SAM" id="MobiDB-lite"/>
    </source>
</evidence>
<reference evidence="3 4" key="1">
    <citation type="submission" date="2014-02" db="EMBL/GenBank/DDBJ databases">
        <title>Genome sequence of Brachybacterium phenoliresistens strain W13A50.</title>
        <authorList>
            <person name="Wang X."/>
        </authorList>
    </citation>
    <scope>NUCLEOTIDE SEQUENCE [LARGE SCALE GENOMIC DNA]</scope>
    <source>
        <strain evidence="3 4">W13A50</strain>
    </source>
</reference>
<evidence type="ECO:0000256" key="2">
    <source>
        <dbReference type="SAM" id="Phobius"/>
    </source>
</evidence>
<evidence type="ECO:0008006" key="5">
    <source>
        <dbReference type="Google" id="ProtNLM"/>
    </source>
</evidence>
<organism evidence="3 4">
    <name type="scientific">Brachybacterium phenoliresistens</name>
    <dbReference type="NCBI Taxonomy" id="396014"/>
    <lineage>
        <taxon>Bacteria</taxon>
        <taxon>Bacillati</taxon>
        <taxon>Actinomycetota</taxon>
        <taxon>Actinomycetes</taxon>
        <taxon>Micrococcales</taxon>
        <taxon>Dermabacteraceae</taxon>
        <taxon>Brachybacterium</taxon>
    </lineage>
</organism>
<feature type="compositionally biased region" description="Low complexity" evidence="1">
    <location>
        <begin position="8"/>
        <end position="21"/>
    </location>
</feature>
<dbReference type="eggNOG" id="COG2141">
    <property type="taxonomic scope" value="Bacteria"/>
</dbReference>
<feature type="transmembrane region" description="Helical" evidence="2">
    <location>
        <begin position="30"/>
        <end position="49"/>
    </location>
</feature>
<keyword evidence="2" id="KW-1133">Transmembrane helix</keyword>
<dbReference type="NCBIfam" id="NF038065">
    <property type="entry name" value="Pr6Pr"/>
    <property type="match status" value="1"/>
</dbReference>
<dbReference type="RefSeq" id="WP_051487021.1">
    <property type="nucleotide sequence ID" value="NZ_KK070001.1"/>
</dbReference>